<organism evidence="2 3">
    <name type="scientific">Dentipellis fragilis</name>
    <dbReference type="NCBI Taxonomy" id="205917"/>
    <lineage>
        <taxon>Eukaryota</taxon>
        <taxon>Fungi</taxon>
        <taxon>Dikarya</taxon>
        <taxon>Basidiomycota</taxon>
        <taxon>Agaricomycotina</taxon>
        <taxon>Agaricomycetes</taxon>
        <taxon>Russulales</taxon>
        <taxon>Hericiaceae</taxon>
        <taxon>Dentipellis</taxon>
    </lineage>
</organism>
<dbReference type="Proteomes" id="UP000298327">
    <property type="component" value="Unassembled WGS sequence"/>
</dbReference>
<dbReference type="InterPro" id="IPR008266">
    <property type="entry name" value="Tyr_kinase_AS"/>
</dbReference>
<dbReference type="OrthoDB" id="2680802at2759"/>
<evidence type="ECO:0000313" key="2">
    <source>
        <dbReference type="EMBL" id="TFY71304.1"/>
    </source>
</evidence>
<reference evidence="2 3" key="1">
    <citation type="submission" date="2019-02" db="EMBL/GenBank/DDBJ databases">
        <title>Genome sequencing of the rare red list fungi Dentipellis fragilis.</title>
        <authorList>
            <person name="Buettner E."/>
            <person name="Kellner H."/>
        </authorList>
    </citation>
    <scope>NUCLEOTIDE SEQUENCE [LARGE SCALE GENOMIC DNA]</scope>
    <source>
        <strain evidence="2 3">DSM 105465</strain>
    </source>
</reference>
<dbReference type="STRING" id="205917.A0A4Y9ZA08"/>
<evidence type="ECO:0000259" key="1">
    <source>
        <dbReference type="Pfam" id="PF17667"/>
    </source>
</evidence>
<dbReference type="PANTHER" id="PTHR38248:SF2">
    <property type="entry name" value="FUNK1 11"/>
    <property type="match status" value="1"/>
</dbReference>
<evidence type="ECO:0000313" key="3">
    <source>
        <dbReference type="Proteomes" id="UP000298327"/>
    </source>
</evidence>
<dbReference type="AlphaFoldDB" id="A0A4Y9ZA08"/>
<keyword evidence="3" id="KW-1185">Reference proteome</keyword>
<gene>
    <name evidence="2" type="ORF">EVG20_g1698</name>
</gene>
<name>A0A4Y9ZA08_9AGAM</name>
<dbReference type="Pfam" id="PF17667">
    <property type="entry name" value="Pkinase_fungal"/>
    <property type="match status" value="1"/>
</dbReference>
<dbReference type="SUPFAM" id="SSF56112">
    <property type="entry name" value="Protein kinase-like (PK-like)"/>
    <property type="match status" value="1"/>
</dbReference>
<comment type="caution">
    <text evidence="2">The sequence shown here is derived from an EMBL/GenBank/DDBJ whole genome shotgun (WGS) entry which is preliminary data.</text>
</comment>
<dbReference type="PANTHER" id="PTHR38248">
    <property type="entry name" value="FUNK1 6"/>
    <property type="match status" value="1"/>
</dbReference>
<dbReference type="PROSITE" id="PS00109">
    <property type="entry name" value="PROTEIN_KINASE_TYR"/>
    <property type="match status" value="1"/>
</dbReference>
<accession>A0A4Y9ZA08</accession>
<sequence length="901" mass="103872">MPLHKSYYPESLRKRADTPIRRSYQLPAPIPGYLELYLLGKIGLADTDWFLSNILPVPLADVDQVFTHVSPLLYDDSRWTGMSRLLDDAEEVDQMHKPFIDVSNNILKACKELSVPLELGNVHWRCDLDESLTSIDELVDELDDYPRVVASLGRGTDEKDWLDWQKQILGLVKEANKDAISETLYEKLAENLSTWWLRRVHVPVEFRVTDDADTARLGLDQLCRYMREILMAQLDRQFVIGLLVCKSKLSIWLHDRSGLLGMQTPIDIREEPKKFVHVIMAFSRLDPSRLGWDPTMKIFCKSDGKHRLSTDPDLKLADYGSTVLGTQWAVFVPKTDGSTDGEWYTTIRLLNTIRFDRVMLGSTLVWAVSKAGEKERLVLKQTWRPSVLLQEAELRSAAPPQSNVSQIIRSVDIGYVNDNGAPACMDTKLFIRRGMIGRPPAEPRLKGWSVADNKGTVVVIKKHFISAQRLAFSFTNRVLTRTLMSTYGWPLTSFRDIRELLETIRDAVAGHRDLWFGGVLHRDVSVDNILICPEEKDGRKTCGRLIDLGFSIKADTWTDAPGPLPADMSKAWDRIRLLGEYYEIQISEPVALTLLSRGEDRLYPWTYLEAVFKRWPHLRDTSPHSKDDLFLYDWESPPPAWKSSMVYRLDRKGRQAFLSGEVHSTSHFYHRFDTIRRKTVITKNSADSKEDERSSEWDDRCAQTETGELRQFSEDHSAIHDLESFWWILLYICLSRNGPGGAQRDELFQQRDEEALWLGNIVDCLFETKDEYVRRMNKVELFTNLDHLQSFIIPRFHPYFKGLEKLIMDWRTVLHFAYETYDKVTPGIIHRLVLAVLDDVLKDLQSAPLEQDTQAAELTQKEDDRRARDLNELDDATAELARIMEFSSKGKFNSQFHQSPS</sequence>
<protein>
    <recommendedName>
        <fullName evidence="1">Fungal-type protein kinase domain-containing protein</fullName>
    </recommendedName>
</protein>
<dbReference type="GO" id="GO:0004672">
    <property type="term" value="F:protein kinase activity"/>
    <property type="evidence" value="ECO:0007669"/>
    <property type="project" value="InterPro"/>
</dbReference>
<feature type="domain" description="Fungal-type protein kinase" evidence="1">
    <location>
        <begin position="197"/>
        <end position="556"/>
    </location>
</feature>
<proteinExistence type="predicted"/>
<dbReference type="EMBL" id="SEOQ01000057">
    <property type="protein sequence ID" value="TFY71304.1"/>
    <property type="molecule type" value="Genomic_DNA"/>
</dbReference>
<dbReference type="InterPro" id="IPR011009">
    <property type="entry name" value="Kinase-like_dom_sf"/>
</dbReference>
<dbReference type="InterPro" id="IPR040976">
    <property type="entry name" value="Pkinase_fungal"/>
</dbReference>